<accession>A0ABY7FPR2</accession>
<name>A0ABY7FPR2_MYAAR</name>
<keyword evidence="8 10" id="KW-0472">Membrane</keyword>
<keyword evidence="9 10" id="KW-0275">Fatty acid biosynthesis</keyword>
<comment type="subcellular location">
    <subcellularLocation>
        <location evidence="1">Membrane</location>
        <topology evidence="1">Multi-pass membrane protein</topology>
    </subcellularLocation>
</comment>
<dbReference type="InterPro" id="IPR002076">
    <property type="entry name" value="ELO_fam"/>
</dbReference>
<comment type="similarity">
    <text evidence="10">Belongs to the ELO family.</text>
</comment>
<keyword evidence="7 10" id="KW-0443">Lipid metabolism</keyword>
<feature type="transmembrane region" description="Helical" evidence="10">
    <location>
        <begin position="6"/>
        <end position="25"/>
    </location>
</feature>
<evidence type="ECO:0000256" key="6">
    <source>
        <dbReference type="ARBA" id="ARBA00022989"/>
    </source>
</evidence>
<gene>
    <name evidence="11" type="ORF">MAR_037889</name>
</gene>
<evidence type="ECO:0000313" key="11">
    <source>
        <dbReference type="EMBL" id="WAR24220.1"/>
    </source>
</evidence>
<evidence type="ECO:0000256" key="2">
    <source>
        <dbReference type="ARBA" id="ARBA00022516"/>
    </source>
</evidence>
<keyword evidence="3 10" id="KW-0808">Transferase</keyword>
<feature type="transmembrane region" description="Helical" evidence="10">
    <location>
        <begin position="203"/>
        <end position="224"/>
    </location>
</feature>
<organism evidence="11 12">
    <name type="scientific">Mya arenaria</name>
    <name type="common">Soft-shell clam</name>
    <dbReference type="NCBI Taxonomy" id="6604"/>
    <lineage>
        <taxon>Eukaryota</taxon>
        <taxon>Metazoa</taxon>
        <taxon>Spiralia</taxon>
        <taxon>Lophotrochozoa</taxon>
        <taxon>Mollusca</taxon>
        <taxon>Bivalvia</taxon>
        <taxon>Autobranchia</taxon>
        <taxon>Heteroconchia</taxon>
        <taxon>Euheterodonta</taxon>
        <taxon>Imparidentia</taxon>
        <taxon>Neoheterodontei</taxon>
        <taxon>Myida</taxon>
        <taxon>Myoidea</taxon>
        <taxon>Myidae</taxon>
        <taxon>Mya</taxon>
    </lineage>
</organism>
<evidence type="ECO:0000256" key="1">
    <source>
        <dbReference type="ARBA" id="ARBA00004141"/>
    </source>
</evidence>
<sequence length="236" mass="27216">MASPVATLSIFFMYIFTVRQGPRLMEAQKAMDISAAIVIYNAGLVLLSAYMCYEFLVTSILAGYSYVCQPTNYSNDPLALRMANVCWWYFFSKIIELVDTGFHILRKRPVSFLHAYHHSTMLLNWWLGVKYVAGGQSWFLAMLNTFVHVIMYSYYALSALGPSVRPYLWWKKYLTILQLSQFVAVVIHTGTNMLQPDCEFPQGFNYAVFMYAISLIVLFTNFYIKTYNKKASQKTS</sequence>
<evidence type="ECO:0000256" key="8">
    <source>
        <dbReference type="ARBA" id="ARBA00023136"/>
    </source>
</evidence>
<dbReference type="Pfam" id="PF01151">
    <property type="entry name" value="ELO"/>
    <property type="match status" value="1"/>
</dbReference>
<comment type="catalytic activity">
    <reaction evidence="10">
        <text>a very-long-chain acyl-CoA + malonyl-CoA + H(+) = a very-long-chain 3-oxoacyl-CoA + CO2 + CoA</text>
        <dbReference type="Rhea" id="RHEA:32727"/>
        <dbReference type="ChEBI" id="CHEBI:15378"/>
        <dbReference type="ChEBI" id="CHEBI:16526"/>
        <dbReference type="ChEBI" id="CHEBI:57287"/>
        <dbReference type="ChEBI" id="CHEBI:57384"/>
        <dbReference type="ChEBI" id="CHEBI:90725"/>
        <dbReference type="ChEBI" id="CHEBI:90736"/>
        <dbReference type="EC" id="2.3.1.199"/>
    </reaction>
</comment>
<dbReference type="EMBL" id="CP111024">
    <property type="protein sequence ID" value="WAR24220.1"/>
    <property type="molecule type" value="Genomic_DNA"/>
</dbReference>
<dbReference type="PANTHER" id="PTHR11157:SF126">
    <property type="entry name" value="ELONGATION OF VERY LONG CHAIN FATTY ACIDS PROTEIN"/>
    <property type="match status" value="1"/>
</dbReference>
<feature type="transmembrane region" description="Helical" evidence="10">
    <location>
        <begin position="37"/>
        <end position="66"/>
    </location>
</feature>
<dbReference type="EC" id="2.3.1.199" evidence="10"/>
<reference evidence="11" key="1">
    <citation type="submission" date="2022-11" db="EMBL/GenBank/DDBJ databases">
        <title>Centuries of genome instability and evolution in soft-shell clam transmissible cancer (bioRxiv).</title>
        <authorList>
            <person name="Hart S.F.M."/>
            <person name="Yonemitsu M.A."/>
            <person name="Giersch R.M."/>
            <person name="Beal B.F."/>
            <person name="Arriagada G."/>
            <person name="Davis B.W."/>
            <person name="Ostrander E.A."/>
            <person name="Goff S.P."/>
            <person name="Metzger M.J."/>
        </authorList>
    </citation>
    <scope>NUCLEOTIDE SEQUENCE</scope>
    <source>
        <strain evidence="11">MELC-2E11</strain>
        <tissue evidence="11">Siphon/mantle</tissue>
    </source>
</reference>
<evidence type="ECO:0000256" key="10">
    <source>
        <dbReference type="RuleBase" id="RU361115"/>
    </source>
</evidence>
<evidence type="ECO:0000313" key="12">
    <source>
        <dbReference type="Proteomes" id="UP001164746"/>
    </source>
</evidence>
<dbReference type="PANTHER" id="PTHR11157">
    <property type="entry name" value="FATTY ACID ACYL TRANSFERASE-RELATED"/>
    <property type="match status" value="1"/>
</dbReference>
<keyword evidence="4 10" id="KW-0812">Transmembrane</keyword>
<evidence type="ECO:0000256" key="5">
    <source>
        <dbReference type="ARBA" id="ARBA00022832"/>
    </source>
</evidence>
<keyword evidence="2 10" id="KW-0444">Lipid biosynthesis</keyword>
<evidence type="ECO:0000256" key="7">
    <source>
        <dbReference type="ARBA" id="ARBA00023098"/>
    </source>
</evidence>
<feature type="transmembrane region" description="Helical" evidence="10">
    <location>
        <begin position="139"/>
        <end position="161"/>
    </location>
</feature>
<evidence type="ECO:0000256" key="3">
    <source>
        <dbReference type="ARBA" id="ARBA00022679"/>
    </source>
</evidence>
<evidence type="ECO:0000256" key="4">
    <source>
        <dbReference type="ARBA" id="ARBA00022692"/>
    </source>
</evidence>
<evidence type="ECO:0000256" key="9">
    <source>
        <dbReference type="ARBA" id="ARBA00023160"/>
    </source>
</evidence>
<feature type="transmembrane region" description="Helical" evidence="10">
    <location>
        <begin position="173"/>
        <end position="191"/>
    </location>
</feature>
<dbReference type="Proteomes" id="UP001164746">
    <property type="component" value="Chromosome 13"/>
</dbReference>
<proteinExistence type="inferred from homology"/>
<keyword evidence="12" id="KW-1185">Reference proteome</keyword>
<keyword evidence="5 10" id="KW-0276">Fatty acid metabolism</keyword>
<protein>
    <recommendedName>
        <fullName evidence="10">Elongation of very long chain fatty acids protein</fullName>
        <ecNumber evidence="10">2.3.1.199</ecNumber>
    </recommendedName>
    <alternativeName>
        <fullName evidence="10">Very-long-chain 3-oxoacyl-CoA synthase</fullName>
    </alternativeName>
</protein>
<keyword evidence="6 10" id="KW-1133">Transmembrane helix</keyword>